<keyword evidence="9 11" id="KW-0472">Membrane</keyword>
<evidence type="ECO:0000256" key="3">
    <source>
        <dbReference type="ARBA" id="ARBA00022692"/>
    </source>
</evidence>
<dbReference type="Proteomes" id="UP000266340">
    <property type="component" value="Unassembled WGS sequence"/>
</dbReference>
<dbReference type="CDD" id="cd07328">
    <property type="entry name" value="M48_Ste24p_like"/>
    <property type="match status" value="1"/>
</dbReference>
<evidence type="ECO:0000256" key="5">
    <source>
        <dbReference type="ARBA" id="ARBA00022801"/>
    </source>
</evidence>
<evidence type="ECO:0000256" key="7">
    <source>
        <dbReference type="ARBA" id="ARBA00022989"/>
    </source>
</evidence>
<keyword evidence="8 10" id="KW-0482">Metalloprotease</keyword>
<evidence type="ECO:0000259" key="12">
    <source>
        <dbReference type="Pfam" id="PF01435"/>
    </source>
</evidence>
<evidence type="ECO:0000256" key="9">
    <source>
        <dbReference type="ARBA" id="ARBA00023136"/>
    </source>
</evidence>
<keyword evidence="1" id="KW-1003">Cell membrane</keyword>
<keyword evidence="7 11" id="KW-1133">Transmembrane helix</keyword>
<evidence type="ECO:0000256" key="10">
    <source>
        <dbReference type="RuleBase" id="RU003983"/>
    </source>
</evidence>
<gene>
    <name evidence="13" type="ORF">D3H35_22480</name>
</gene>
<feature type="transmembrane region" description="Helical" evidence="11">
    <location>
        <begin position="80"/>
        <end position="101"/>
    </location>
</feature>
<comment type="caution">
    <text evidence="13">The sequence shown here is derived from an EMBL/GenBank/DDBJ whole genome shotgun (WGS) entry which is preliminary data.</text>
</comment>
<evidence type="ECO:0000256" key="6">
    <source>
        <dbReference type="ARBA" id="ARBA00022833"/>
    </source>
</evidence>
<dbReference type="InterPro" id="IPR050083">
    <property type="entry name" value="HtpX_protease"/>
</dbReference>
<evidence type="ECO:0000256" key="1">
    <source>
        <dbReference type="ARBA" id="ARBA00022475"/>
    </source>
</evidence>
<evidence type="ECO:0000256" key="4">
    <source>
        <dbReference type="ARBA" id="ARBA00022723"/>
    </source>
</evidence>
<evidence type="ECO:0000313" key="13">
    <source>
        <dbReference type="EMBL" id="RIE01171.1"/>
    </source>
</evidence>
<dbReference type="PANTHER" id="PTHR43221:SF2">
    <property type="entry name" value="PROTEASE HTPX HOMOLOG"/>
    <property type="match status" value="1"/>
</dbReference>
<accession>A0A398CNL8</accession>
<evidence type="ECO:0000256" key="8">
    <source>
        <dbReference type="ARBA" id="ARBA00023049"/>
    </source>
</evidence>
<comment type="similarity">
    <text evidence="10">Belongs to the peptidase M48 family.</text>
</comment>
<keyword evidence="2 10" id="KW-0645">Protease</keyword>
<evidence type="ECO:0000313" key="14">
    <source>
        <dbReference type="Proteomes" id="UP000266340"/>
    </source>
</evidence>
<dbReference type="AlphaFoldDB" id="A0A398CNL8"/>
<proteinExistence type="inferred from homology"/>
<evidence type="ECO:0000256" key="2">
    <source>
        <dbReference type="ARBA" id="ARBA00022670"/>
    </source>
</evidence>
<comment type="cofactor">
    <cofactor evidence="10">
        <name>Zn(2+)</name>
        <dbReference type="ChEBI" id="CHEBI:29105"/>
    </cofactor>
    <text evidence="10">Binds 1 zinc ion per subunit.</text>
</comment>
<keyword evidence="4" id="KW-0479">Metal-binding</keyword>
<dbReference type="Pfam" id="PF01435">
    <property type="entry name" value="Peptidase_M48"/>
    <property type="match status" value="1"/>
</dbReference>
<protein>
    <recommendedName>
        <fullName evidence="12">Peptidase M48 domain-containing protein</fullName>
    </recommendedName>
</protein>
<sequence>MSNQQVEVCPTCGHSMPVIPGYVTWCEQCDWNISPTESDAKSPTLMRRLQSRLGARSANLLYEELSNAAVSTHPVTLGTIGAYLFSFLLHAASIGMVCLAIHEIFWSRTIGEFMLGFIILAVSVVLFWPVKRKIHGMKLHRSDYPALHRLMDEIANQLNAPKVDRLVANSEFNAFITRTGMRRKSVVGIGIPLFSVLNLQEKISVLAHEMGHHANADLTRRFIVRQALRTLGLWYGFLFPKTDYLEIIGPFHYVIAFIRKRLADVVYYAYLLLGLSVWKQSQRAEYFADMTSARIAGTEAAVSALGKMHFAPTFFMTLKKVAHYRYSNELFEEVRKFTRSIPEKEERRLNKIRESAPASLDDTHPPTLYRIRHLNRQPVGSFGLSMDESFCEQLNQEFAQLEKATERRLLDDYRAWYIE</sequence>
<keyword evidence="14" id="KW-1185">Reference proteome</keyword>
<keyword evidence="6 10" id="KW-0862">Zinc</keyword>
<feature type="transmembrane region" description="Helical" evidence="11">
    <location>
        <begin position="113"/>
        <end position="130"/>
    </location>
</feature>
<dbReference type="Gene3D" id="3.30.2010.10">
    <property type="entry name" value="Metalloproteases ('zincins'), catalytic domain"/>
    <property type="match status" value="1"/>
</dbReference>
<dbReference type="EMBL" id="QXJM01000040">
    <property type="protein sequence ID" value="RIE01171.1"/>
    <property type="molecule type" value="Genomic_DNA"/>
</dbReference>
<keyword evidence="3 11" id="KW-0812">Transmembrane</keyword>
<evidence type="ECO:0000256" key="11">
    <source>
        <dbReference type="SAM" id="Phobius"/>
    </source>
</evidence>
<dbReference type="GO" id="GO:0046872">
    <property type="term" value="F:metal ion binding"/>
    <property type="evidence" value="ECO:0007669"/>
    <property type="project" value="UniProtKB-KW"/>
</dbReference>
<dbReference type="PANTHER" id="PTHR43221">
    <property type="entry name" value="PROTEASE HTPX"/>
    <property type="match status" value="1"/>
</dbReference>
<organism evidence="13 14">
    <name type="scientific">Cohnella faecalis</name>
    <dbReference type="NCBI Taxonomy" id="2315694"/>
    <lineage>
        <taxon>Bacteria</taxon>
        <taxon>Bacillati</taxon>
        <taxon>Bacillota</taxon>
        <taxon>Bacilli</taxon>
        <taxon>Bacillales</taxon>
        <taxon>Paenibacillaceae</taxon>
        <taxon>Cohnella</taxon>
    </lineage>
</organism>
<dbReference type="GO" id="GO:0006508">
    <property type="term" value="P:proteolysis"/>
    <property type="evidence" value="ECO:0007669"/>
    <property type="project" value="UniProtKB-KW"/>
</dbReference>
<dbReference type="InterPro" id="IPR001915">
    <property type="entry name" value="Peptidase_M48"/>
</dbReference>
<dbReference type="GO" id="GO:0004222">
    <property type="term" value="F:metalloendopeptidase activity"/>
    <property type="evidence" value="ECO:0007669"/>
    <property type="project" value="InterPro"/>
</dbReference>
<feature type="domain" description="Peptidase M48" evidence="12">
    <location>
        <begin position="146"/>
        <end position="375"/>
    </location>
</feature>
<keyword evidence="5 10" id="KW-0378">Hydrolase</keyword>
<name>A0A398CNL8_9BACL</name>
<reference evidence="13 14" key="1">
    <citation type="submission" date="2018-09" db="EMBL/GenBank/DDBJ databases">
        <title>Cohnella cavernae sp. nov., isolated from a karst cave.</title>
        <authorList>
            <person name="Zhu H."/>
        </authorList>
    </citation>
    <scope>NUCLEOTIDE SEQUENCE [LARGE SCALE GENOMIC DNA]</scope>
    <source>
        <strain evidence="13 14">K2E09-144</strain>
    </source>
</reference>